<protein>
    <submittedName>
        <fullName evidence="1">Uncharacterized protein</fullName>
    </submittedName>
</protein>
<comment type="caution">
    <text evidence="1">The sequence shown here is derived from an EMBL/GenBank/DDBJ whole genome shotgun (WGS) entry which is preliminary data.</text>
</comment>
<proteinExistence type="predicted"/>
<accession>A0ACB9LLL5</accession>
<dbReference type="EMBL" id="CM042890">
    <property type="protein sequence ID" value="KAI4312467.1"/>
    <property type="molecule type" value="Genomic_DNA"/>
</dbReference>
<sequence>MPTVHEALVRLIVVLPIFATFKEPVISLLRQCGSGGGGMGLPLGAGNEETFFHNTTGRFCDGRIPPVFTAENANLPFIKPYLEPKFSDYTEGANFASCGAGVLPQTLEGALYLELQVSLFSEMTERLKQQKGDSDAQKLISRGVYHICMGGNDYIRLAPGSLDDNATISPHGKEAFVHWVMGNLTTSINVPETHYTTTTPPTDYPYSDPVVSQFHTPYPPSMSHTPPTSEAWLLDSGATHHVTPTSSGLHNLSTYTGNASVLVGNGASVCIQSSGDRSIPTSNGLLCLLDVLHAPHLSKNLVSVSKLCLDNNVVVEFHPNAFFVKDKSSGCVLLQG</sequence>
<dbReference type="Proteomes" id="UP001057402">
    <property type="component" value="Chromosome 11"/>
</dbReference>
<evidence type="ECO:0000313" key="2">
    <source>
        <dbReference type="Proteomes" id="UP001057402"/>
    </source>
</evidence>
<gene>
    <name evidence="1" type="ORF">MLD38_037274</name>
</gene>
<keyword evidence="2" id="KW-1185">Reference proteome</keyword>
<organism evidence="1 2">
    <name type="scientific">Melastoma candidum</name>
    <dbReference type="NCBI Taxonomy" id="119954"/>
    <lineage>
        <taxon>Eukaryota</taxon>
        <taxon>Viridiplantae</taxon>
        <taxon>Streptophyta</taxon>
        <taxon>Embryophyta</taxon>
        <taxon>Tracheophyta</taxon>
        <taxon>Spermatophyta</taxon>
        <taxon>Magnoliopsida</taxon>
        <taxon>eudicotyledons</taxon>
        <taxon>Gunneridae</taxon>
        <taxon>Pentapetalae</taxon>
        <taxon>rosids</taxon>
        <taxon>malvids</taxon>
        <taxon>Myrtales</taxon>
        <taxon>Melastomataceae</taxon>
        <taxon>Melastomatoideae</taxon>
        <taxon>Melastomateae</taxon>
        <taxon>Melastoma</taxon>
    </lineage>
</organism>
<reference evidence="2" key="1">
    <citation type="journal article" date="2023" name="Front. Plant Sci.">
        <title>Chromosomal-level genome assembly of Melastoma candidum provides insights into trichome evolution.</title>
        <authorList>
            <person name="Zhong Y."/>
            <person name="Wu W."/>
            <person name="Sun C."/>
            <person name="Zou P."/>
            <person name="Liu Y."/>
            <person name="Dai S."/>
            <person name="Zhou R."/>
        </authorList>
    </citation>
    <scope>NUCLEOTIDE SEQUENCE [LARGE SCALE GENOMIC DNA]</scope>
</reference>
<evidence type="ECO:0000313" key="1">
    <source>
        <dbReference type="EMBL" id="KAI4312467.1"/>
    </source>
</evidence>
<name>A0ACB9LLL5_9MYRT</name>